<proteinExistence type="inferred from homology"/>
<dbReference type="KEGG" id="dtl:H8F01_05095"/>
<reference evidence="6 7" key="1">
    <citation type="submission" date="2020-08" db="EMBL/GenBank/DDBJ databases">
        <title>Dyella sp. G9 isolated from forest soil.</title>
        <authorList>
            <person name="Fu J."/>
            <person name="Qiu L."/>
        </authorList>
    </citation>
    <scope>NUCLEOTIDE SEQUENCE [LARGE SCALE GENOMIC DNA]</scope>
    <source>
        <strain evidence="6 7">G9</strain>
    </source>
</reference>
<dbReference type="InterPro" id="IPR036390">
    <property type="entry name" value="WH_DNA-bd_sf"/>
</dbReference>
<dbReference type="SUPFAM" id="SSF46785">
    <property type="entry name" value="Winged helix' DNA-binding domain"/>
    <property type="match status" value="1"/>
</dbReference>
<dbReference type="InterPro" id="IPR036388">
    <property type="entry name" value="WH-like_DNA-bd_sf"/>
</dbReference>
<dbReference type="PANTHER" id="PTHR30537:SF5">
    <property type="entry name" value="HTH-TYPE TRANSCRIPTIONAL ACTIVATOR TTDR-RELATED"/>
    <property type="match status" value="1"/>
</dbReference>
<name>A0A7G8Q6W0_9GAMM</name>
<dbReference type="SUPFAM" id="SSF53850">
    <property type="entry name" value="Periplasmic binding protein-like II"/>
    <property type="match status" value="1"/>
</dbReference>
<dbReference type="GO" id="GO:0003677">
    <property type="term" value="F:DNA binding"/>
    <property type="evidence" value="ECO:0007669"/>
    <property type="project" value="UniProtKB-KW"/>
</dbReference>
<evidence type="ECO:0000256" key="4">
    <source>
        <dbReference type="ARBA" id="ARBA00023163"/>
    </source>
</evidence>
<dbReference type="EMBL" id="CP060412">
    <property type="protein sequence ID" value="QNK02518.1"/>
    <property type="molecule type" value="Genomic_DNA"/>
</dbReference>
<evidence type="ECO:0000256" key="3">
    <source>
        <dbReference type="ARBA" id="ARBA00023125"/>
    </source>
</evidence>
<keyword evidence="7" id="KW-1185">Reference proteome</keyword>
<evidence type="ECO:0000256" key="1">
    <source>
        <dbReference type="ARBA" id="ARBA00009437"/>
    </source>
</evidence>
<keyword evidence="3" id="KW-0238">DNA-binding</keyword>
<dbReference type="Pfam" id="PF00126">
    <property type="entry name" value="HTH_1"/>
    <property type="match status" value="1"/>
</dbReference>
<dbReference type="InterPro" id="IPR058163">
    <property type="entry name" value="LysR-type_TF_proteobact-type"/>
</dbReference>
<dbReference type="GO" id="GO:0003700">
    <property type="term" value="F:DNA-binding transcription factor activity"/>
    <property type="evidence" value="ECO:0007669"/>
    <property type="project" value="InterPro"/>
</dbReference>
<dbReference type="InterPro" id="IPR000847">
    <property type="entry name" value="LysR_HTH_N"/>
</dbReference>
<organism evidence="6 7">
    <name type="scientific">Dyella telluris</name>
    <dbReference type="NCBI Taxonomy" id="2763498"/>
    <lineage>
        <taxon>Bacteria</taxon>
        <taxon>Pseudomonadati</taxon>
        <taxon>Pseudomonadota</taxon>
        <taxon>Gammaproteobacteria</taxon>
        <taxon>Lysobacterales</taxon>
        <taxon>Rhodanobacteraceae</taxon>
        <taxon>Dyella</taxon>
    </lineage>
</organism>
<dbReference type="Pfam" id="PF03466">
    <property type="entry name" value="LysR_substrate"/>
    <property type="match status" value="1"/>
</dbReference>
<evidence type="ECO:0000313" key="6">
    <source>
        <dbReference type="EMBL" id="QNK02518.1"/>
    </source>
</evidence>
<dbReference type="Gene3D" id="1.10.10.10">
    <property type="entry name" value="Winged helix-like DNA-binding domain superfamily/Winged helix DNA-binding domain"/>
    <property type="match status" value="1"/>
</dbReference>
<dbReference type="AlphaFoldDB" id="A0A7G8Q6W0"/>
<dbReference type="CDD" id="cd08474">
    <property type="entry name" value="PBP2_CrgA_like_5"/>
    <property type="match status" value="1"/>
</dbReference>
<keyword evidence="4" id="KW-0804">Transcription</keyword>
<comment type="similarity">
    <text evidence="1">Belongs to the LysR transcriptional regulatory family.</text>
</comment>
<evidence type="ECO:0000259" key="5">
    <source>
        <dbReference type="PROSITE" id="PS50931"/>
    </source>
</evidence>
<evidence type="ECO:0000256" key="2">
    <source>
        <dbReference type="ARBA" id="ARBA00023015"/>
    </source>
</evidence>
<gene>
    <name evidence="6" type="ORF">H8F01_05095</name>
</gene>
<evidence type="ECO:0000313" key="7">
    <source>
        <dbReference type="Proteomes" id="UP000515873"/>
    </source>
</evidence>
<dbReference type="FunFam" id="1.10.10.10:FF:000001">
    <property type="entry name" value="LysR family transcriptional regulator"/>
    <property type="match status" value="1"/>
</dbReference>
<dbReference type="Gene3D" id="3.40.190.290">
    <property type="match status" value="1"/>
</dbReference>
<dbReference type="PROSITE" id="PS50931">
    <property type="entry name" value="HTH_LYSR"/>
    <property type="match status" value="1"/>
</dbReference>
<feature type="domain" description="HTH lysR-type" evidence="5">
    <location>
        <begin position="4"/>
        <end position="61"/>
    </location>
</feature>
<protein>
    <submittedName>
        <fullName evidence="6">LysR family transcriptional regulator</fullName>
    </submittedName>
</protein>
<dbReference type="Proteomes" id="UP000515873">
    <property type="component" value="Chromosome"/>
</dbReference>
<accession>A0A7G8Q6W0</accession>
<dbReference type="RefSeq" id="WP_187057950.1">
    <property type="nucleotide sequence ID" value="NZ_CP060412.1"/>
</dbReference>
<sequence length="309" mass="33605">MEELGLSDVEAFLAVARARGFRGAAVQGGVSASALSAALRRLEARLGVRLLNRTTRSVTPTEAGQRLLERLGPLVGEIGSALDSINAYRESPTGTLRLNVPSIVARHILPSIATRFLRAHPGITLDVITDDAFVDVLAAGCDAGIRYEERVERDMIAMPIGPRLQRFVAAAAPAYLAAHGRPSRPQELVDHACIRHRFPSGVVAVWEFERRGKIVRIRPDGPLLASTTEMEVEAAVAGLGIIHTFEELLQPQLANGALEPVLEEWCQRFSGPLLYYPSRAHMPAPLRAFVDFIKAEGAQRGDGEVRRTT</sequence>
<dbReference type="PANTHER" id="PTHR30537">
    <property type="entry name" value="HTH-TYPE TRANSCRIPTIONAL REGULATOR"/>
    <property type="match status" value="1"/>
</dbReference>
<keyword evidence="2" id="KW-0805">Transcription regulation</keyword>
<dbReference type="InterPro" id="IPR005119">
    <property type="entry name" value="LysR_subst-bd"/>
</dbReference>